<keyword evidence="3" id="KW-1185">Reference proteome</keyword>
<dbReference type="Proteomes" id="UP001224890">
    <property type="component" value="Unassembled WGS sequence"/>
</dbReference>
<protein>
    <submittedName>
        <fullName evidence="2">Uncharacterized protein</fullName>
    </submittedName>
</protein>
<accession>A0AAJ0AEJ5</accession>
<evidence type="ECO:0000313" key="3">
    <source>
        <dbReference type="Proteomes" id="UP001224890"/>
    </source>
</evidence>
<reference evidence="2" key="1">
    <citation type="submission" date="2021-06" db="EMBL/GenBank/DDBJ databases">
        <title>Comparative genomics, transcriptomics and evolutionary studies reveal genomic signatures of adaptation to plant cell wall in hemibiotrophic fungi.</title>
        <authorList>
            <consortium name="DOE Joint Genome Institute"/>
            <person name="Baroncelli R."/>
            <person name="Diaz J.F."/>
            <person name="Benocci T."/>
            <person name="Peng M."/>
            <person name="Battaglia E."/>
            <person name="Haridas S."/>
            <person name="Andreopoulos W."/>
            <person name="Labutti K."/>
            <person name="Pangilinan J."/>
            <person name="Floch G.L."/>
            <person name="Makela M.R."/>
            <person name="Henrissat B."/>
            <person name="Grigoriev I.V."/>
            <person name="Crouch J.A."/>
            <person name="De Vries R.P."/>
            <person name="Sukno S.A."/>
            <person name="Thon M.R."/>
        </authorList>
    </citation>
    <scope>NUCLEOTIDE SEQUENCE</scope>
    <source>
        <strain evidence="2">CBS 193.32</strain>
    </source>
</reference>
<sequence length="414" mass="45740">MSKLASLGATPEFIPGRPFHLGLVKNSTNANMTMMPSNRETLSSRRRRRRSRKVQLKVINVPSSPTASSGASQHSTETSSSAFDGVENCKDHHIHPSKNDIPPGTPTAPAADRIQQIQLHHIPVYHSRIFHTRPPPNAPTGLAADRRRGAKIPAVPPQIPPQAAPQAVPSHCQSKVWRSPKTELTDAFQKVQVEMQRLGFSRSPAAPTTFEEYLEVVLAKKERKIQQNAAVIQAIKTKAEQHKRARQKGGSSGHTYSRASAWAKGSTLVQEPTLATAHPLYGADPCWNMQYPGITERPQDLRAEWPTLAGYKEAGCQAFDNSCLPPPKQLNVQDQPHMALGDAAWEERVLIHQGNATDLDEISIFSLENDTSTEADLAYHIDPKSLNDWTREIIDEIILEIEGDETTITDEDEA</sequence>
<dbReference type="AlphaFoldDB" id="A0AAJ0AEJ5"/>
<gene>
    <name evidence="2" type="ORF">BDP55DRAFT_250050</name>
</gene>
<feature type="compositionally biased region" description="Polar residues" evidence="1">
    <location>
        <begin position="30"/>
        <end position="41"/>
    </location>
</feature>
<feature type="compositionally biased region" description="Polar residues" evidence="1">
    <location>
        <begin position="61"/>
        <end position="82"/>
    </location>
</feature>
<organism evidence="2 3">
    <name type="scientific">Colletotrichum godetiae</name>
    <dbReference type="NCBI Taxonomy" id="1209918"/>
    <lineage>
        <taxon>Eukaryota</taxon>
        <taxon>Fungi</taxon>
        <taxon>Dikarya</taxon>
        <taxon>Ascomycota</taxon>
        <taxon>Pezizomycotina</taxon>
        <taxon>Sordariomycetes</taxon>
        <taxon>Hypocreomycetidae</taxon>
        <taxon>Glomerellales</taxon>
        <taxon>Glomerellaceae</taxon>
        <taxon>Colletotrichum</taxon>
        <taxon>Colletotrichum acutatum species complex</taxon>
    </lineage>
</organism>
<dbReference type="RefSeq" id="XP_060426427.1">
    <property type="nucleotide sequence ID" value="XM_060566271.1"/>
</dbReference>
<dbReference type="GeneID" id="85450797"/>
<evidence type="ECO:0000313" key="2">
    <source>
        <dbReference type="EMBL" id="KAK1672424.1"/>
    </source>
</evidence>
<feature type="region of interest" description="Disordered" evidence="1">
    <location>
        <begin position="30"/>
        <end position="109"/>
    </location>
</feature>
<proteinExistence type="predicted"/>
<dbReference type="EMBL" id="JAHMHR010000038">
    <property type="protein sequence ID" value="KAK1672424.1"/>
    <property type="molecule type" value="Genomic_DNA"/>
</dbReference>
<evidence type="ECO:0000256" key="1">
    <source>
        <dbReference type="SAM" id="MobiDB-lite"/>
    </source>
</evidence>
<feature type="compositionally biased region" description="Basic residues" evidence="1">
    <location>
        <begin position="44"/>
        <end position="55"/>
    </location>
</feature>
<name>A0AAJ0AEJ5_9PEZI</name>
<comment type="caution">
    <text evidence="2">The sequence shown here is derived from an EMBL/GenBank/DDBJ whole genome shotgun (WGS) entry which is preliminary data.</text>
</comment>